<protein>
    <submittedName>
        <fullName evidence="2">Uncharacterized protein</fullName>
    </submittedName>
</protein>
<dbReference type="EMBL" id="LXQA011206182">
    <property type="protein sequence ID" value="MCI88934.1"/>
    <property type="molecule type" value="Genomic_DNA"/>
</dbReference>
<sequence>MSSIYQSQTAYNEGHLTNTSASSKDGGPDLPHPQTTVTNSDLTAPSTELSAGSSARPSTIPP</sequence>
<feature type="compositionally biased region" description="Polar residues" evidence="1">
    <location>
        <begin position="33"/>
        <end position="62"/>
    </location>
</feature>
<dbReference type="Proteomes" id="UP000265520">
    <property type="component" value="Unassembled WGS sequence"/>
</dbReference>
<dbReference type="AlphaFoldDB" id="A0A392VKM0"/>
<reference evidence="2 3" key="1">
    <citation type="journal article" date="2018" name="Front. Plant Sci.">
        <title>Red Clover (Trifolium pratense) and Zigzag Clover (T. medium) - A Picture of Genomic Similarities and Differences.</title>
        <authorList>
            <person name="Dluhosova J."/>
            <person name="Istvanek J."/>
            <person name="Nedelnik J."/>
            <person name="Repkova J."/>
        </authorList>
    </citation>
    <scope>NUCLEOTIDE SEQUENCE [LARGE SCALE GENOMIC DNA]</scope>
    <source>
        <strain evidence="3">cv. 10/8</strain>
        <tissue evidence="2">Leaf</tissue>
    </source>
</reference>
<comment type="caution">
    <text evidence="2">The sequence shown here is derived from an EMBL/GenBank/DDBJ whole genome shotgun (WGS) entry which is preliminary data.</text>
</comment>
<feature type="region of interest" description="Disordered" evidence="1">
    <location>
        <begin position="1"/>
        <end position="62"/>
    </location>
</feature>
<feature type="non-terminal residue" evidence="2">
    <location>
        <position position="62"/>
    </location>
</feature>
<evidence type="ECO:0000256" key="1">
    <source>
        <dbReference type="SAM" id="MobiDB-lite"/>
    </source>
</evidence>
<accession>A0A392VKM0</accession>
<evidence type="ECO:0000313" key="3">
    <source>
        <dbReference type="Proteomes" id="UP000265520"/>
    </source>
</evidence>
<organism evidence="2 3">
    <name type="scientific">Trifolium medium</name>
    <dbReference type="NCBI Taxonomy" id="97028"/>
    <lineage>
        <taxon>Eukaryota</taxon>
        <taxon>Viridiplantae</taxon>
        <taxon>Streptophyta</taxon>
        <taxon>Embryophyta</taxon>
        <taxon>Tracheophyta</taxon>
        <taxon>Spermatophyta</taxon>
        <taxon>Magnoliopsida</taxon>
        <taxon>eudicotyledons</taxon>
        <taxon>Gunneridae</taxon>
        <taxon>Pentapetalae</taxon>
        <taxon>rosids</taxon>
        <taxon>fabids</taxon>
        <taxon>Fabales</taxon>
        <taxon>Fabaceae</taxon>
        <taxon>Papilionoideae</taxon>
        <taxon>50 kb inversion clade</taxon>
        <taxon>NPAAA clade</taxon>
        <taxon>Hologalegina</taxon>
        <taxon>IRL clade</taxon>
        <taxon>Trifolieae</taxon>
        <taxon>Trifolium</taxon>
    </lineage>
</organism>
<name>A0A392VKM0_9FABA</name>
<keyword evidence="3" id="KW-1185">Reference proteome</keyword>
<proteinExistence type="predicted"/>
<feature type="compositionally biased region" description="Polar residues" evidence="1">
    <location>
        <begin position="1"/>
        <end position="23"/>
    </location>
</feature>
<evidence type="ECO:0000313" key="2">
    <source>
        <dbReference type="EMBL" id="MCI88934.1"/>
    </source>
</evidence>